<dbReference type="PANTHER" id="PTHR11062">
    <property type="entry name" value="EXOSTOSIN HEPARAN SULFATE GLYCOSYLTRANSFERASE -RELATED"/>
    <property type="match status" value="1"/>
</dbReference>
<comment type="similarity">
    <text evidence="2">Belongs to the glycosyltransferase 47 family.</text>
</comment>
<sequence>MHVLLLASSKFVVLNMNVKVLAFLSFFSVVSYLFFPYFDAITDSYTQNKSPIQSEQCDPDIAPFYIYNLPIQFNEGLLNNCSTMNPSKDMCHYFGNQGMGQPFNQSGWYNTYQFTADMLFYARAVNHPCRTLNPSSALMFYIPFYASLYTHVFSYETNLTRRDELGVELLDYISRKPTFQRHGGHDHFLPAGLMAWDFLRGPGHKDGKGSHSNNFLNLPKLSNISILIIERNTYNGKNQFGIPYPSYFHPKSKDEIKSWQDEMRRSERTHLFSFVGGGRQKEHGAAKYRSAVINQCNSTENCILLFCKYWIVTWDVADEILGAMKRARFCLQPPGDTMTRRSIFDSILAGCVPVFFSELSAYEQYTWYIPERREDWSVFIGPDQLDRIEEVLSQIPEKEAERMTEAVIGMIPQVTYMHPYANWGETGSRDVVDTALVQLTKRVRQFKRSAGATL</sequence>
<keyword evidence="8" id="KW-0808">Transferase</keyword>
<name>A0A833QI61_9POAL</name>
<keyword evidence="6" id="KW-0472">Membrane</keyword>
<dbReference type="OrthoDB" id="666475at2759"/>
<dbReference type="InterPro" id="IPR004263">
    <property type="entry name" value="Exostosin"/>
</dbReference>
<evidence type="ECO:0000256" key="4">
    <source>
        <dbReference type="ARBA" id="ARBA00022968"/>
    </source>
</evidence>
<organism evidence="8 9">
    <name type="scientific">Carex littledalei</name>
    <dbReference type="NCBI Taxonomy" id="544730"/>
    <lineage>
        <taxon>Eukaryota</taxon>
        <taxon>Viridiplantae</taxon>
        <taxon>Streptophyta</taxon>
        <taxon>Embryophyta</taxon>
        <taxon>Tracheophyta</taxon>
        <taxon>Spermatophyta</taxon>
        <taxon>Magnoliopsida</taxon>
        <taxon>Liliopsida</taxon>
        <taxon>Poales</taxon>
        <taxon>Cyperaceae</taxon>
        <taxon>Cyperoideae</taxon>
        <taxon>Cariceae</taxon>
        <taxon>Carex</taxon>
        <taxon>Carex subgen. Euthyceras</taxon>
    </lineage>
</organism>
<dbReference type="EMBL" id="SWLB01000024">
    <property type="protein sequence ID" value="KAF3322771.1"/>
    <property type="molecule type" value="Genomic_DNA"/>
</dbReference>
<keyword evidence="6" id="KW-0812">Transmembrane</keyword>
<protein>
    <submittedName>
        <fullName evidence="8">Xyloglucan galactosyltransferase KATAMARI1</fullName>
    </submittedName>
</protein>
<evidence type="ECO:0000256" key="3">
    <source>
        <dbReference type="ARBA" id="ARBA00022676"/>
    </source>
</evidence>
<keyword evidence="6" id="KW-1133">Transmembrane helix</keyword>
<dbReference type="GO" id="GO:0016757">
    <property type="term" value="F:glycosyltransferase activity"/>
    <property type="evidence" value="ECO:0007669"/>
    <property type="project" value="UniProtKB-KW"/>
</dbReference>
<dbReference type="AlphaFoldDB" id="A0A833QI61"/>
<evidence type="ECO:0000256" key="5">
    <source>
        <dbReference type="ARBA" id="ARBA00023034"/>
    </source>
</evidence>
<feature type="transmembrane region" description="Helical" evidence="6">
    <location>
        <begin position="20"/>
        <end position="38"/>
    </location>
</feature>
<evidence type="ECO:0000256" key="2">
    <source>
        <dbReference type="ARBA" id="ARBA00010271"/>
    </source>
</evidence>
<evidence type="ECO:0000259" key="7">
    <source>
        <dbReference type="Pfam" id="PF03016"/>
    </source>
</evidence>
<dbReference type="PANTHER" id="PTHR11062:SF255">
    <property type="entry name" value="XYLOGLUCAN GALACTOSYLTRANSFERASE GT17-RELATED"/>
    <property type="match status" value="1"/>
</dbReference>
<dbReference type="Proteomes" id="UP000623129">
    <property type="component" value="Unassembled WGS sequence"/>
</dbReference>
<evidence type="ECO:0000313" key="9">
    <source>
        <dbReference type="Proteomes" id="UP000623129"/>
    </source>
</evidence>
<keyword evidence="3 8" id="KW-0328">Glycosyltransferase</keyword>
<accession>A0A833QI61</accession>
<evidence type="ECO:0000313" key="8">
    <source>
        <dbReference type="EMBL" id="KAF3322771.1"/>
    </source>
</evidence>
<keyword evidence="5" id="KW-0333">Golgi apparatus</keyword>
<comment type="caution">
    <text evidence="8">The sequence shown here is derived from an EMBL/GenBank/DDBJ whole genome shotgun (WGS) entry which is preliminary data.</text>
</comment>
<evidence type="ECO:0000256" key="1">
    <source>
        <dbReference type="ARBA" id="ARBA00004323"/>
    </source>
</evidence>
<gene>
    <name evidence="8" type="ORF">FCM35_KLT12760</name>
</gene>
<evidence type="ECO:0000256" key="6">
    <source>
        <dbReference type="SAM" id="Phobius"/>
    </source>
</evidence>
<keyword evidence="9" id="KW-1185">Reference proteome</keyword>
<keyword evidence="4" id="KW-0735">Signal-anchor</keyword>
<feature type="domain" description="Exostosin GT47" evidence="7">
    <location>
        <begin position="65"/>
        <end position="394"/>
    </location>
</feature>
<comment type="subcellular location">
    <subcellularLocation>
        <location evidence="1">Golgi apparatus membrane</location>
        <topology evidence="1">Single-pass type II membrane protein</topology>
    </subcellularLocation>
</comment>
<dbReference type="InterPro" id="IPR040911">
    <property type="entry name" value="Exostosin_GT47"/>
</dbReference>
<dbReference type="Pfam" id="PF03016">
    <property type="entry name" value="Exostosin_GT47"/>
    <property type="match status" value="1"/>
</dbReference>
<dbReference type="GO" id="GO:0000139">
    <property type="term" value="C:Golgi membrane"/>
    <property type="evidence" value="ECO:0007669"/>
    <property type="project" value="UniProtKB-SubCell"/>
</dbReference>
<proteinExistence type="inferred from homology"/>
<reference evidence="8" key="1">
    <citation type="submission" date="2020-01" db="EMBL/GenBank/DDBJ databases">
        <title>Genome sequence of Kobresia littledalei, the first chromosome-level genome in the family Cyperaceae.</title>
        <authorList>
            <person name="Qu G."/>
        </authorList>
    </citation>
    <scope>NUCLEOTIDE SEQUENCE</scope>
    <source>
        <strain evidence="8">C.B.Clarke</strain>
        <tissue evidence="8">Leaf</tissue>
    </source>
</reference>